<dbReference type="InterPro" id="IPR001764">
    <property type="entry name" value="Glyco_hydro_3_N"/>
</dbReference>
<feature type="domain" description="Glycoside hydrolase family 3 N-terminal" evidence="8">
    <location>
        <begin position="69"/>
        <end position="383"/>
    </location>
</feature>
<evidence type="ECO:0000256" key="5">
    <source>
        <dbReference type="ARBA" id="ARBA00023295"/>
    </source>
</evidence>
<dbReference type="Gene3D" id="3.20.20.300">
    <property type="entry name" value="Glycoside hydrolase, family 3, N-terminal domain"/>
    <property type="match status" value="1"/>
</dbReference>
<feature type="chain" id="PRO_5047067809" description="beta-N-acetylhexosaminidase" evidence="7">
    <location>
        <begin position="21"/>
        <end position="392"/>
    </location>
</feature>
<name>A0ABV9MWY4_9ENTE</name>
<organism evidence="9 10">
    <name type="scientific">Enterococcus lemanii</name>
    <dbReference type="NCBI Taxonomy" id="1159752"/>
    <lineage>
        <taxon>Bacteria</taxon>
        <taxon>Bacillati</taxon>
        <taxon>Bacillota</taxon>
        <taxon>Bacilli</taxon>
        <taxon>Lactobacillales</taxon>
        <taxon>Enterococcaceae</taxon>
        <taxon>Enterococcus</taxon>
    </lineage>
</organism>
<protein>
    <recommendedName>
        <fullName evidence="3">beta-N-acetylhexosaminidase</fullName>
        <ecNumber evidence="3">3.2.1.52</ecNumber>
    </recommendedName>
</protein>
<dbReference type="SUPFAM" id="SSF51445">
    <property type="entry name" value="(Trans)glycosidases"/>
    <property type="match status" value="1"/>
</dbReference>
<dbReference type="Pfam" id="PF00933">
    <property type="entry name" value="Glyco_hydro_3"/>
    <property type="match status" value="1"/>
</dbReference>
<sequence>MKKTLFVCFLSLLFSLSACVKSGETTNSSSFTESSTTHSSSQTSTTKSSVVESTQTETDWIQEKITTMTLAEKVGQLFLARFPGEQALNDSQTYNLGGFILFGTDVVNENKDSLIEKIQNLQAEQKIPLFFASDEEGGTVTRISMNPNLVEARFLSPQAIYQEQGWEGIAQDTQEKAAILADLGFQFGMFPVADVATNPQAFIYERTIGLDVIGTNTFVKTVVKSLKETGVASTLKHFPGYGDNLDSHVEIVTDTRSLTELEEDALPPFQAGIEAGADSILVSHNIITSLDATQPASISPTVIQFLREELQFEGVIMTDDLDMAGMTDFTSQEAAALSALKAGNDLVLSSHYASQIPVIIQAVEQNDYPEIDLNQAVYRVLKLKAELGLLKE</sequence>
<reference evidence="10" key="1">
    <citation type="journal article" date="2019" name="Int. J. Syst. Evol. Microbiol.">
        <title>The Global Catalogue of Microorganisms (GCM) 10K type strain sequencing project: providing services to taxonomists for standard genome sequencing and annotation.</title>
        <authorList>
            <consortium name="The Broad Institute Genomics Platform"/>
            <consortium name="The Broad Institute Genome Sequencing Center for Infectious Disease"/>
            <person name="Wu L."/>
            <person name="Ma J."/>
        </authorList>
    </citation>
    <scope>NUCLEOTIDE SEQUENCE [LARGE SCALE GENOMIC DNA]</scope>
    <source>
        <strain evidence="10">CGMCC 1.19032</strain>
    </source>
</reference>
<keyword evidence="5" id="KW-0326">Glycosidase</keyword>
<dbReference type="EMBL" id="JBHSGS010000043">
    <property type="protein sequence ID" value="MFC4719654.1"/>
    <property type="molecule type" value="Genomic_DNA"/>
</dbReference>
<dbReference type="PANTHER" id="PTHR30480:SF13">
    <property type="entry name" value="BETA-HEXOSAMINIDASE"/>
    <property type="match status" value="1"/>
</dbReference>
<evidence type="ECO:0000256" key="4">
    <source>
        <dbReference type="ARBA" id="ARBA00022801"/>
    </source>
</evidence>
<dbReference type="RefSeq" id="WP_204653876.1">
    <property type="nucleotide sequence ID" value="NZ_JAFBFD010000015.1"/>
</dbReference>
<feature type="region of interest" description="Disordered" evidence="6">
    <location>
        <begin position="25"/>
        <end position="53"/>
    </location>
</feature>
<keyword evidence="4 9" id="KW-0378">Hydrolase</keyword>
<dbReference type="GO" id="GO:0016787">
    <property type="term" value="F:hydrolase activity"/>
    <property type="evidence" value="ECO:0007669"/>
    <property type="project" value="UniProtKB-KW"/>
</dbReference>
<evidence type="ECO:0000256" key="1">
    <source>
        <dbReference type="ARBA" id="ARBA00001231"/>
    </source>
</evidence>
<evidence type="ECO:0000256" key="3">
    <source>
        <dbReference type="ARBA" id="ARBA00012663"/>
    </source>
</evidence>
<evidence type="ECO:0000256" key="6">
    <source>
        <dbReference type="SAM" id="MobiDB-lite"/>
    </source>
</evidence>
<dbReference type="InterPro" id="IPR050226">
    <property type="entry name" value="NagZ_Beta-hexosaminidase"/>
</dbReference>
<dbReference type="InterPro" id="IPR036962">
    <property type="entry name" value="Glyco_hydro_3_N_sf"/>
</dbReference>
<accession>A0ABV9MWY4</accession>
<dbReference type="PROSITE" id="PS51257">
    <property type="entry name" value="PROKAR_LIPOPROTEIN"/>
    <property type="match status" value="1"/>
</dbReference>
<evidence type="ECO:0000313" key="9">
    <source>
        <dbReference type="EMBL" id="MFC4719654.1"/>
    </source>
</evidence>
<proteinExistence type="inferred from homology"/>
<feature type="signal peptide" evidence="7">
    <location>
        <begin position="1"/>
        <end position="20"/>
    </location>
</feature>
<comment type="catalytic activity">
    <reaction evidence="1">
        <text>Hydrolysis of terminal non-reducing N-acetyl-D-hexosamine residues in N-acetyl-beta-D-hexosaminides.</text>
        <dbReference type="EC" id="3.2.1.52"/>
    </reaction>
</comment>
<dbReference type="Proteomes" id="UP001595969">
    <property type="component" value="Unassembled WGS sequence"/>
</dbReference>
<comment type="caution">
    <text evidence="9">The sequence shown here is derived from an EMBL/GenBank/DDBJ whole genome shotgun (WGS) entry which is preliminary data.</text>
</comment>
<dbReference type="PANTHER" id="PTHR30480">
    <property type="entry name" value="BETA-HEXOSAMINIDASE-RELATED"/>
    <property type="match status" value="1"/>
</dbReference>
<evidence type="ECO:0000259" key="8">
    <source>
        <dbReference type="Pfam" id="PF00933"/>
    </source>
</evidence>
<dbReference type="InterPro" id="IPR017853">
    <property type="entry name" value="GH"/>
</dbReference>
<evidence type="ECO:0000256" key="7">
    <source>
        <dbReference type="SAM" id="SignalP"/>
    </source>
</evidence>
<comment type="similarity">
    <text evidence="2">Belongs to the glycosyl hydrolase 3 family.</text>
</comment>
<evidence type="ECO:0000313" key="10">
    <source>
        <dbReference type="Proteomes" id="UP001595969"/>
    </source>
</evidence>
<dbReference type="EC" id="3.2.1.52" evidence="3"/>
<evidence type="ECO:0000256" key="2">
    <source>
        <dbReference type="ARBA" id="ARBA00005336"/>
    </source>
</evidence>
<gene>
    <name evidence="9" type="ORF">ACFO5I_07890</name>
</gene>
<keyword evidence="10" id="KW-1185">Reference proteome</keyword>
<keyword evidence="7" id="KW-0732">Signal</keyword>